<dbReference type="InterPro" id="IPR008422">
    <property type="entry name" value="KN_HD"/>
</dbReference>
<feature type="compositionally biased region" description="Low complexity" evidence="9">
    <location>
        <begin position="171"/>
        <end position="182"/>
    </location>
</feature>
<dbReference type="InterPro" id="IPR050224">
    <property type="entry name" value="TALE_homeobox"/>
</dbReference>
<dbReference type="GO" id="GO:0003677">
    <property type="term" value="F:DNA binding"/>
    <property type="evidence" value="ECO:0007669"/>
    <property type="project" value="UniProtKB-UniRule"/>
</dbReference>
<evidence type="ECO:0000256" key="9">
    <source>
        <dbReference type="SAM" id="MobiDB-lite"/>
    </source>
</evidence>
<dbReference type="SUPFAM" id="SSF46689">
    <property type="entry name" value="Homeodomain-like"/>
    <property type="match status" value="1"/>
</dbReference>
<dbReference type="STRING" id="3476.A0A2P5CQ41"/>
<feature type="domain" description="Homeobox" evidence="10">
    <location>
        <begin position="399"/>
        <end position="462"/>
    </location>
</feature>
<keyword evidence="6" id="KW-0804">Transcription</keyword>
<reference evidence="12" key="1">
    <citation type="submission" date="2016-06" db="EMBL/GenBank/DDBJ databases">
        <title>Parallel loss of symbiosis genes in relatives of nitrogen-fixing non-legume Parasponia.</title>
        <authorList>
            <person name="Van Velzen R."/>
            <person name="Holmer R."/>
            <person name="Bu F."/>
            <person name="Rutten L."/>
            <person name="Van Zeijl A."/>
            <person name="Liu W."/>
            <person name="Santuari L."/>
            <person name="Cao Q."/>
            <person name="Sharma T."/>
            <person name="Shen D."/>
            <person name="Roswanjaya Y."/>
            <person name="Wardhani T."/>
            <person name="Kalhor M.S."/>
            <person name="Jansen J."/>
            <person name="Van den Hoogen J."/>
            <person name="Gungor B."/>
            <person name="Hartog M."/>
            <person name="Hontelez J."/>
            <person name="Verver J."/>
            <person name="Yang W.-C."/>
            <person name="Schijlen E."/>
            <person name="Repin R."/>
            <person name="Schilthuizen M."/>
            <person name="Schranz E."/>
            <person name="Heidstra R."/>
            <person name="Miyata K."/>
            <person name="Fedorova E."/>
            <person name="Kohlen W."/>
            <person name="Bisseling T."/>
            <person name="Smit S."/>
            <person name="Geurts R."/>
        </authorList>
    </citation>
    <scope>NUCLEOTIDE SEQUENCE [LARGE SCALE GENOMIC DNA]</scope>
    <source>
        <strain evidence="12">cv. WU1-14</strain>
    </source>
</reference>
<evidence type="ECO:0000256" key="5">
    <source>
        <dbReference type="ARBA" id="ARBA00023155"/>
    </source>
</evidence>
<dbReference type="SMART" id="SM00389">
    <property type="entry name" value="HOX"/>
    <property type="match status" value="1"/>
</dbReference>
<feature type="compositionally biased region" description="Polar residues" evidence="9">
    <location>
        <begin position="505"/>
        <end position="525"/>
    </location>
</feature>
<name>A0A2P5CQ41_PARAD</name>
<dbReference type="OrthoDB" id="10056939at2759"/>
<sequence>MATYFHGNSEIQAPDGLQTLVLMNPTAYMAYSDTPPPSAAGNLIFLNSAAANSLAHHPNIAHASPSHHHHHHHHHQTQQFVTAIPSPHHQEQDPNSQPMQTHQHHHDLSALHGFVPRMPYNLWNSADHAAAARETPRAQQQQQQQQGGLSLTLSSQQLGGFGSFRSDREIPSPAAPTQAAPAISGEDMRVSGGSSSSVSGVTNGVSGIQSVLLSSKYLKAAQELLDEVVNVGNGIRTEPSKKGSNSQNTKAAGESSAAASGDGSTAAAADSSVKRVAELTPAERQEIQMKKAKLITMLDEVEQRYRQYHHQMQIVISSFEHAAGIGSARTYTALALQTISKQFRCLKDAITGQIRAANKSLGEEDCLNGAVKIEGSRLKYVDHHLRQQRALQQLGMIQQNAWRPQRGLPERSVSVLRAWLFEHFLHPYPKDSDKHMLAKQTGLTRSQVSNWFINARVRLWKPMVEEMYLEEIKEQEQNGSGDKMSKSNEDSDSKSTAPKEKSPAADNQTGSFNSKQENKSTTQFVPSAISISTPSTSPTGGGNLRNHSGFSLIGSSELDGITQGSPKKPRNTETLPSPNSFPSINMDVKPGKVSNEQITMKFGEDQRHSRDGYSFMGSQTNFIGGFGQYPIGEIGRFDAEQFTPRFSGNAVSLTLGLPHCENLTLSGAHQTFVPNQSIQLGRRVDIGEPNEFGAINSSTPHSSAAFENINIQNPKRFAAQLLPDYVS</sequence>
<dbReference type="InterPro" id="IPR009057">
    <property type="entry name" value="Homeodomain-like_sf"/>
</dbReference>
<evidence type="ECO:0000256" key="7">
    <source>
        <dbReference type="ARBA" id="ARBA00023242"/>
    </source>
</evidence>
<proteinExistence type="inferred from homology"/>
<dbReference type="EMBL" id="JXTB01000107">
    <property type="protein sequence ID" value="PON63132.1"/>
    <property type="molecule type" value="Genomic_DNA"/>
</dbReference>
<feature type="compositionally biased region" description="Basic residues" evidence="9">
    <location>
        <begin position="65"/>
        <end position="76"/>
    </location>
</feature>
<comment type="subcellular location">
    <subcellularLocation>
        <location evidence="1 8">Nucleus</location>
    </subcellularLocation>
</comment>
<keyword evidence="7 8" id="KW-0539">Nucleus</keyword>
<evidence type="ECO:0000256" key="1">
    <source>
        <dbReference type="ARBA" id="ARBA00004123"/>
    </source>
</evidence>
<keyword evidence="12" id="KW-1185">Reference proteome</keyword>
<dbReference type="Pfam" id="PF07526">
    <property type="entry name" value="POX"/>
    <property type="match status" value="1"/>
</dbReference>
<keyword evidence="5 8" id="KW-0371">Homeobox</keyword>
<feature type="DNA-binding region" description="Homeobox" evidence="8">
    <location>
        <begin position="401"/>
        <end position="463"/>
    </location>
</feature>
<evidence type="ECO:0000256" key="3">
    <source>
        <dbReference type="ARBA" id="ARBA00023015"/>
    </source>
</evidence>
<dbReference type="Gene3D" id="1.10.10.60">
    <property type="entry name" value="Homeodomain-like"/>
    <property type="match status" value="1"/>
</dbReference>
<feature type="compositionally biased region" description="Basic and acidic residues" evidence="9">
    <location>
        <begin position="483"/>
        <end position="503"/>
    </location>
</feature>
<protein>
    <submittedName>
        <fullName evidence="11">Knotted like homeodomain transcription factor</fullName>
    </submittedName>
</protein>
<feature type="compositionally biased region" description="Low complexity" evidence="9">
    <location>
        <begin position="526"/>
        <end position="538"/>
    </location>
</feature>
<dbReference type="InterPro" id="IPR001356">
    <property type="entry name" value="HD"/>
</dbReference>
<feature type="region of interest" description="Disordered" evidence="9">
    <location>
        <begin position="234"/>
        <end position="272"/>
    </location>
</feature>
<feature type="region of interest" description="Disordered" evidence="9">
    <location>
        <begin position="474"/>
        <end position="590"/>
    </location>
</feature>
<dbReference type="PANTHER" id="PTHR11850">
    <property type="entry name" value="HOMEOBOX PROTEIN TRANSCRIPTION FACTORS"/>
    <property type="match status" value="1"/>
</dbReference>
<evidence type="ECO:0000256" key="2">
    <source>
        <dbReference type="ARBA" id="ARBA00006454"/>
    </source>
</evidence>
<dbReference type="AlphaFoldDB" id="A0A2P5CQ41"/>
<dbReference type="FunFam" id="1.10.10.60:FF:000117">
    <property type="entry name" value="BEL1-like homeodomain protein 9"/>
    <property type="match status" value="1"/>
</dbReference>
<dbReference type="GO" id="GO:0005634">
    <property type="term" value="C:nucleus"/>
    <property type="evidence" value="ECO:0007669"/>
    <property type="project" value="UniProtKB-SubCell"/>
</dbReference>
<keyword evidence="4 8" id="KW-0238">DNA-binding</keyword>
<dbReference type="GO" id="GO:0006355">
    <property type="term" value="P:regulation of DNA-templated transcription"/>
    <property type="evidence" value="ECO:0007669"/>
    <property type="project" value="InterPro"/>
</dbReference>
<evidence type="ECO:0000256" key="4">
    <source>
        <dbReference type="ARBA" id="ARBA00023125"/>
    </source>
</evidence>
<comment type="caution">
    <text evidence="11">The sequence shown here is derived from an EMBL/GenBank/DDBJ whole genome shotgun (WGS) entry which is preliminary data.</text>
</comment>
<feature type="compositionally biased region" description="Low complexity" evidence="9">
    <location>
        <begin position="139"/>
        <end position="158"/>
    </location>
</feature>
<feature type="compositionally biased region" description="Low complexity" evidence="9">
    <location>
        <begin position="190"/>
        <end position="200"/>
    </location>
</feature>
<keyword evidence="3" id="KW-0805">Transcription regulation</keyword>
<dbReference type="CDD" id="cd00086">
    <property type="entry name" value="homeodomain"/>
    <property type="match status" value="1"/>
</dbReference>
<evidence type="ECO:0000313" key="12">
    <source>
        <dbReference type="Proteomes" id="UP000237105"/>
    </source>
</evidence>
<comment type="similarity">
    <text evidence="2">Belongs to the TALE/BELL homeobox family.</text>
</comment>
<evidence type="ECO:0000256" key="8">
    <source>
        <dbReference type="PROSITE-ProRule" id="PRU00108"/>
    </source>
</evidence>
<dbReference type="PROSITE" id="PS50071">
    <property type="entry name" value="HOMEOBOX_2"/>
    <property type="match status" value="1"/>
</dbReference>
<dbReference type="SMART" id="SM00574">
    <property type="entry name" value="POX"/>
    <property type="match status" value="1"/>
</dbReference>
<dbReference type="Pfam" id="PF05920">
    <property type="entry name" value="Homeobox_KN"/>
    <property type="match status" value="1"/>
</dbReference>
<dbReference type="InterPro" id="IPR006563">
    <property type="entry name" value="POX_dom"/>
</dbReference>
<feature type="compositionally biased region" description="Polar residues" evidence="9">
    <location>
        <begin position="572"/>
        <end position="583"/>
    </location>
</feature>
<feature type="compositionally biased region" description="Low complexity" evidence="9">
    <location>
        <begin position="251"/>
        <end position="271"/>
    </location>
</feature>
<organism evidence="11 12">
    <name type="scientific">Parasponia andersonii</name>
    <name type="common">Sponia andersonii</name>
    <dbReference type="NCBI Taxonomy" id="3476"/>
    <lineage>
        <taxon>Eukaryota</taxon>
        <taxon>Viridiplantae</taxon>
        <taxon>Streptophyta</taxon>
        <taxon>Embryophyta</taxon>
        <taxon>Tracheophyta</taxon>
        <taxon>Spermatophyta</taxon>
        <taxon>Magnoliopsida</taxon>
        <taxon>eudicotyledons</taxon>
        <taxon>Gunneridae</taxon>
        <taxon>Pentapetalae</taxon>
        <taxon>rosids</taxon>
        <taxon>fabids</taxon>
        <taxon>Rosales</taxon>
        <taxon>Cannabaceae</taxon>
        <taxon>Parasponia</taxon>
    </lineage>
</organism>
<accession>A0A2P5CQ41</accession>
<evidence type="ECO:0000259" key="10">
    <source>
        <dbReference type="PROSITE" id="PS50071"/>
    </source>
</evidence>
<feature type="region of interest" description="Disordered" evidence="9">
    <location>
        <begin position="59"/>
        <end position="106"/>
    </location>
</feature>
<dbReference type="Proteomes" id="UP000237105">
    <property type="component" value="Unassembled WGS sequence"/>
</dbReference>
<gene>
    <name evidence="11" type="primary">PanBLH1</name>
    <name evidence="11" type="ORF">PanWU01x14_134040</name>
</gene>
<evidence type="ECO:0000256" key="6">
    <source>
        <dbReference type="ARBA" id="ARBA00023163"/>
    </source>
</evidence>
<feature type="region of interest" description="Disordered" evidence="9">
    <location>
        <begin position="129"/>
        <end position="200"/>
    </location>
</feature>
<evidence type="ECO:0000313" key="11">
    <source>
        <dbReference type="EMBL" id="PON63132.1"/>
    </source>
</evidence>